<organism evidence="2 3">
    <name type="scientific">Vallicoccus soli</name>
    <dbReference type="NCBI Taxonomy" id="2339232"/>
    <lineage>
        <taxon>Bacteria</taxon>
        <taxon>Bacillati</taxon>
        <taxon>Actinomycetota</taxon>
        <taxon>Actinomycetes</taxon>
        <taxon>Motilibacterales</taxon>
        <taxon>Vallicoccaceae</taxon>
        <taxon>Vallicoccus</taxon>
    </lineage>
</organism>
<keyword evidence="3" id="KW-1185">Reference proteome</keyword>
<evidence type="ECO:0000256" key="1">
    <source>
        <dbReference type="SAM" id="MobiDB-lite"/>
    </source>
</evidence>
<dbReference type="Gene3D" id="1.10.287.700">
    <property type="entry name" value="Helix hairpin bin"/>
    <property type="match status" value="1"/>
</dbReference>
<comment type="caution">
    <text evidence="2">The sequence shown here is derived from an EMBL/GenBank/DDBJ whole genome shotgun (WGS) entry which is preliminary data.</text>
</comment>
<accession>A0A3A3Z272</accession>
<feature type="region of interest" description="Disordered" evidence="1">
    <location>
        <begin position="67"/>
        <end position="97"/>
    </location>
</feature>
<feature type="region of interest" description="Disordered" evidence="1">
    <location>
        <begin position="184"/>
        <end position="216"/>
    </location>
</feature>
<feature type="compositionally biased region" description="Polar residues" evidence="1">
    <location>
        <begin position="205"/>
        <end position="216"/>
    </location>
</feature>
<sequence>MGTDPEQLRREIEDTRRELTYDVDALNEKVNPGRVVERRVTRTRTAATGLKDRIMGSAHDKVSVVQDRMHSSSDGPGVGDRLASARDHAAGTGQDVAHQARAKAEGNPLAAGLIAFGVGWLVSSLLPASEKEQQAASRLTEAAKSAAEPLKEQAQQVANQIKDDMQPAAQQAVASVKDTATQAAQTVKEEGTSAAQGVKGDAQEHAQQARQDVQQR</sequence>
<evidence type="ECO:0000313" key="3">
    <source>
        <dbReference type="Proteomes" id="UP000265614"/>
    </source>
</evidence>
<name>A0A3A3Z272_9ACTN</name>
<dbReference type="AlphaFoldDB" id="A0A3A3Z272"/>
<evidence type="ECO:0000313" key="2">
    <source>
        <dbReference type="EMBL" id="RJK97544.1"/>
    </source>
</evidence>
<dbReference type="Pfam" id="PF12277">
    <property type="entry name" value="DUF3618"/>
    <property type="match status" value="1"/>
</dbReference>
<dbReference type="InterPro" id="IPR022062">
    <property type="entry name" value="DUF3618"/>
</dbReference>
<proteinExistence type="predicted"/>
<protein>
    <submittedName>
        <fullName evidence="2">DUF3618 domain-containing protein</fullName>
    </submittedName>
</protein>
<dbReference type="Proteomes" id="UP000265614">
    <property type="component" value="Unassembled WGS sequence"/>
</dbReference>
<dbReference type="OrthoDB" id="3218417at2"/>
<gene>
    <name evidence="2" type="ORF">D5H78_00420</name>
</gene>
<reference evidence="2 3" key="1">
    <citation type="submission" date="2018-09" db="EMBL/GenBank/DDBJ databases">
        <title>YIM 75000 draft genome.</title>
        <authorList>
            <person name="Tang S."/>
            <person name="Feng Y."/>
        </authorList>
    </citation>
    <scope>NUCLEOTIDE SEQUENCE [LARGE SCALE GENOMIC DNA]</scope>
    <source>
        <strain evidence="2 3">YIM 75000</strain>
    </source>
</reference>
<dbReference type="RefSeq" id="WP_119948443.1">
    <property type="nucleotide sequence ID" value="NZ_QZEZ01000001.1"/>
</dbReference>
<dbReference type="EMBL" id="QZEZ01000001">
    <property type="protein sequence ID" value="RJK97544.1"/>
    <property type="molecule type" value="Genomic_DNA"/>
</dbReference>